<dbReference type="InterPro" id="IPR002591">
    <property type="entry name" value="Phosphodiest/P_Trfase"/>
</dbReference>
<evidence type="ECO:0000313" key="3">
    <source>
        <dbReference type="Proteomes" id="UP000320735"/>
    </source>
</evidence>
<dbReference type="RefSeq" id="WP_146374044.1">
    <property type="nucleotide sequence ID" value="NZ_SJPP01000003.1"/>
</dbReference>
<dbReference type="Gene3D" id="3.40.720.10">
    <property type="entry name" value="Alkaline Phosphatase, subunit A"/>
    <property type="match status" value="2"/>
</dbReference>
<sequence length="712" mass="79382">MIPTFYEMIATAAPPLAPNLAYIGPGAGFTFLSSFLVLFAAIGLLLISLATWPIRFVTQWVRRIRSGVTGGVARVVVVGLDGLDPERVRRLIDEDRLPNFKALKEEGTFSELGTTLPPISPVAWSSFMTGVNPGKHNIFDFLNRDLRSYLPELSSAKVTATGKTSLLSKIGLGGSGIRLLRKNQPFWRVLGKYGIFSTILRVPITFPPEKFFGLTLSAMCTPDLRGTQGTFTMYSSNEAECKDSTGGVWIHVTEANNRIETSLSGPPNEAGRQPSELTLPLIIQRRPKDDGVDATISGQTIHLRPGEYSEWVHLTFRCGWLKRVHGICRFRLESAAPQFRLYVTPINIDPERPAMPISAPLFYSLYLGKLHSSFATLGLAEDMWALNSGAIDEQAFLDQAYDIHAERETMFFDALKRTRRGLCMCVFDGSDRIQHMFYRHNRKDHPANADKDSERHAHVLDDMYERMDGLVGRVRDSIDEDTVLMVLSDHGFCDFSRAMNLNYWLREKGYLVMDEAATQGDYFAGVDWSRTRAYSLGLNGIYLNRVGRESKGCVPAEQAAELRTEIADALRHMMDDEKQCRAIREVYDSRKVYSGSYVDNGPDLIVGFEKGYRVSWETAVGGSDGPMFYDNTRYWSGDHCVDPQLVPGVFLSNQQFSDENPAITDLAPTILNLFGVPVPLYMDGKALTRNGKPPLPAVDTAESNVSSVEVTA</sequence>
<feature type="transmembrane region" description="Helical" evidence="1">
    <location>
        <begin position="29"/>
        <end position="54"/>
    </location>
</feature>
<name>A0A5C6B5M7_9PLAN</name>
<comment type="caution">
    <text evidence="2">The sequence shown here is derived from an EMBL/GenBank/DDBJ whole genome shotgun (WGS) entry which is preliminary data.</text>
</comment>
<evidence type="ECO:0000256" key="1">
    <source>
        <dbReference type="SAM" id="Phobius"/>
    </source>
</evidence>
<gene>
    <name evidence="2" type="ORF">CA54_56550</name>
</gene>
<dbReference type="AlphaFoldDB" id="A0A5C6B5M7"/>
<dbReference type="InterPro" id="IPR017850">
    <property type="entry name" value="Alkaline_phosphatase_core_sf"/>
</dbReference>
<dbReference type="EMBL" id="SJPP01000003">
    <property type="protein sequence ID" value="TWU07250.1"/>
    <property type="molecule type" value="Genomic_DNA"/>
</dbReference>
<keyword evidence="1" id="KW-0812">Transmembrane</keyword>
<dbReference type="OrthoDB" id="228738at2"/>
<dbReference type="Pfam" id="PF01663">
    <property type="entry name" value="Phosphodiest"/>
    <property type="match status" value="2"/>
</dbReference>
<evidence type="ECO:0000313" key="2">
    <source>
        <dbReference type="EMBL" id="TWU07250.1"/>
    </source>
</evidence>
<dbReference type="SUPFAM" id="SSF53649">
    <property type="entry name" value="Alkaline phosphatase-like"/>
    <property type="match status" value="1"/>
</dbReference>
<organism evidence="2 3">
    <name type="scientific">Symmachiella macrocystis</name>
    <dbReference type="NCBI Taxonomy" id="2527985"/>
    <lineage>
        <taxon>Bacteria</taxon>
        <taxon>Pseudomonadati</taxon>
        <taxon>Planctomycetota</taxon>
        <taxon>Planctomycetia</taxon>
        <taxon>Planctomycetales</taxon>
        <taxon>Planctomycetaceae</taxon>
        <taxon>Symmachiella</taxon>
    </lineage>
</organism>
<proteinExistence type="predicted"/>
<protein>
    <submittedName>
        <fullName evidence="2">Type I phosphodiesterase / nucleotide pyrophosphatase</fullName>
    </submittedName>
</protein>
<dbReference type="Proteomes" id="UP000320735">
    <property type="component" value="Unassembled WGS sequence"/>
</dbReference>
<keyword evidence="1" id="KW-0472">Membrane</keyword>
<keyword evidence="1" id="KW-1133">Transmembrane helix</keyword>
<reference evidence="2 3" key="1">
    <citation type="submission" date="2019-02" db="EMBL/GenBank/DDBJ databases">
        <title>Deep-cultivation of Planctomycetes and their phenomic and genomic characterization uncovers novel biology.</title>
        <authorList>
            <person name="Wiegand S."/>
            <person name="Jogler M."/>
            <person name="Boedeker C."/>
            <person name="Pinto D."/>
            <person name="Vollmers J."/>
            <person name="Rivas-Marin E."/>
            <person name="Kohn T."/>
            <person name="Peeters S.H."/>
            <person name="Heuer A."/>
            <person name="Rast P."/>
            <person name="Oberbeckmann S."/>
            <person name="Bunk B."/>
            <person name="Jeske O."/>
            <person name="Meyerdierks A."/>
            <person name="Storesund J.E."/>
            <person name="Kallscheuer N."/>
            <person name="Luecker S."/>
            <person name="Lage O.M."/>
            <person name="Pohl T."/>
            <person name="Merkel B.J."/>
            <person name="Hornburger P."/>
            <person name="Mueller R.-W."/>
            <person name="Bruemmer F."/>
            <person name="Labrenz M."/>
            <person name="Spormann A.M."/>
            <person name="Op Den Camp H."/>
            <person name="Overmann J."/>
            <person name="Amann R."/>
            <person name="Jetten M.S.M."/>
            <person name="Mascher T."/>
            <person name="Medema M.H."/>
            <person name="Devos D.P."/>
            <person name="Kaster A.-K."/>
            <person name="Ovreas L."/>
            <person name="Rohde M."/>
            <person name="Galperin M.Y."/>
            <person name="Jogler C."/>
        </authorList>
    </citation>
    <scope>NUCLEOTIDE SEQUENCE [LARGE SCALE GENOMIC DNA]</scope>
    <source>
        <strain evidence="2 3">CA54</strain>
    </source>
</reference>
<keyword evidence="3" id="KW-1185">Reference proteome</keyword>
<accession>A0A5C6B5M7</accession>